<organism evidence="2">
    <name type="scientific">Telmatobacter sp. DSM 110680</name>
    <dbReference type="NCBI Taxonomy" id="3036704"/>
    <lineage>
        <taxon>Bacteria</taxon>
        <taxon>Pseudomonadati</taxon>
        <taxon>Acidobacteriota</taxon>
        <taxon>Terriglobia</taxon>
        <taxon>Terriglobales</taxon>
        <taxon>Acidobacteriaceae</taxon>
        <taxon>Telmatobacter</taxon>
    </lineage>
</organism>
<dbReference type="InterPro" id="IPR009061">
    <property type="entry name" value="DNA-bd_dom_put_sf"/>
</dbReference>
<dbReference type="NCBIfam" id="TIGR01764">
    <property type="entry name" value="excise"/>
    <property type="match status" value="1"/>
</dbReference>
<dbReference type="InterPro" id="IPR041657">
    <property type="entry name" value="HTH_17"/>
</dbReference>
<dbReference type="AlphaFoldDB" id="A0AAU7DRU5"/>
<dbReference type="RefSeq" id="WP_348265273.1">
    <property type="nucleotide sequence ID" value="NZ_CP121196.1"/>
</dbReference>
<evidence type="ECO:0000259" key="1">
    <source>
        <dbReference type="Pfam" id="PF12728"/>
    </source>
</evidence>
<evidence type="ECO:0000313" key="2">
    <source>
        <dbReference type="EMBL" id="XBH20049.1"/>
    </source>
</evidence>
<accession>A0AAU7DRU5</accession>
<sequence length="61" mass="7227">MSKLLSVAEFAEAIGLSPKTIRQWVWMRRVAYVRVGRAIRFRQETVEEILRRGEVPVLDRR</sequence>
<dbReference type="EMBL" id="CP121196">
    <property type="protein sequence ID" value="XBH20049.1"/>
    <property type="molecule type" value="Genomic_DNA"/>
</dbReference>
<proteinExistence type="predicted"/>
<dbReference type="InterPro" id="IPR010093">
    <property type="entry name" value="SinI_DNA-bd"/>
</dbReference>
<name>A0AAU7DRU5_9BACT</name>
<feature type="domain" description="Helix-turn-helix" evidence="1">
    <location>
        <begin position="4"/>
        <end position="52"/>
    </location>
</feature>
<gene>
    <name evidence="2" type="ORF">P8935_12170</name>
</gene>
<dbReference type="Pfam" id="PF12728">
    <property type="entry name" value="HTH_17"/>
    <property type="match status" value="1"/>
</dbReference>
<protein>
    <submittedName>
        <fullName evidence="2">Helix-turn-helix domain-containing protein</fullName>
    </submittedName>
</protein>
<dbReference type="SUPFAM" id="SSF46955">
    <property type="entry name" value="Putative DNA-binding domain"/>
    <property type="match status" value="1"/>
</dbReference>
<dbReference type="GO" id="GO:0003677">
    <property type="term" value="F:DNA binding"/>
    <property type="evidence" value="ECO:0007669"/>
    <property type="project" value="InterPro"/>
</dbReference>
<reference evidence="2" key="1">
    <citation type="submission" date="2023-03" db="EMBL/GenBank/DDBJ databases">
        <title>Edaphobacter sp.</title>
        <authorList>
            <person name="Huber K.J."/>
            <person name="Papendorf J."/>
            <person name="Pilke C."/>
            <person name="Bunk B."/>
            <person name="Sproeer C."/>
            <person name="Pester M."/>
        </authorList>
    </citation>
    <scope>NUCLEOTIDE SEQUENCE</scope>
    <source>
        <strain evidence="2">DSM 110680</strain>
    </source>
</reference>